<evidence type="ECO:0000313" key="11">
    <source>
        <dbReference type="EMBL" id="MBB4013355.1"/>
    </source>
</evidence>
<evidence type="ECO:0000313" key="12">
    <source>
        <dbReference type="Proteomes" id="UP000561045"/>
    </source>
</evidence>
<dbReference type="SUPFAM" id="SSF56601">
    <property type="entry name" value="beta-lactamase/transpeptidase-like"/>
    <property type="match status" value="1"/>
</dbReference>
<comment type="pathway">
    <text evidence="1">Cell wall biogenesis; peptidoglycan biosynthesis.</text>
</comment>
<evidence type="ECO:0000256" key="5">
    <source>
        <dbReference type="ARBA" id="ARBA00022679"/>
    </source>
</evidence>
<evidence type="ECO:0000256" key="2">
    <source>
        <dbReference type="ARBA" id="ARBA00022645"/>
    </source>
</evidence>
<evidence type="ECO:0000259" key="10">
    <source>
        <dbReference type="Pfam" id="PF00912"/>
    </source>
</evidence>
<dbReference type="Gene3D" id="3.40.710.10">
    <property type="entry name" value="DD-peptidase/beta-lactamase superfamily"/>
    <property type="match status" value="1"/>
</dbReference>
<keyword evidence="4 11" id="KW-0328">Glycosyltransferase</keyword>
<accession>A0A840BJE6</accession>
<dbReference type="SUPFAM" id="SSF53955">
    <property type="entry name" value="Lysozyme-like"/>
    <property type="match status" value="1"/>
</dbReference>
<evidence type="ECO:0000256" key="9">
    <source>
        <dbReference type="SAM" id="SignalP"/>
    </source>
</evidence>
<dbReference type="Proteomes" id="UP000561045">
    <property type="component" value="Unassembled WGS sequence"/>
</dbReference>
<keyword evidence="12" id="KW-1185">Reference proteome</keyword>
<keyword evidence="5 11" id="KW-0808">Transferase</keyword>
<dbReference type="AlphaFoldDB" id="A0A840BJE6"/>
<evidence type="ECO:0000256" key="3">
    <source>
        <dbReference type="ARBA" id="ARBA00022670"/>
    </source>
</evidence>
<dbReference type="GO" id="GO:0006508">
    <property type="term" value="P:proteolysis"/>
    <property type="evidence" value="ECO:0007669"/>
    <property type="project" value="UniProtKB-KW"/>
</dbReference>
<dbReference type="InterPro" id="IPR001264">
    <property type="entry name" value="Glyco_trans_51"/>
</dbReference>
<comment type="catalytic activity">
    <reaction evidence="8">
        <text>[GlcNAc-(1-&gt;4)-Mur2Ac(oyl-L-Ala-gamma-D-Glu-L-Lys-D-Ala-D-Ala)](n)-di-trans,octa-cis-undecaprenyl diphosphate + beta-D-GlcNAc-(1-&gt;4)-Mur2Ac(oyl-L-Ala-gamma-D-Glu-L-Lys-D-Ala-D-Ala)-di-trans,octa-cis-undecaprenyl diphosphate = [GlcNAc-(1-&gt;4)-Mur2Ac(oyl-L-Ala-gamma-D-Glu-L-Lys-D-Ala-D-Ala)](n+1)-di-trans,octa-cis-undecaprenyl diphosphate + di-trans,octa-cis-undecaprenyl diphosphate + H(+)</text>
        <dbReference type="Rhea" id="RHEA:23708"/>
        <dbReference type="Rhea" id="RHEA-COMP:9602"/>
        <dbReference type="Rhea" id="RHEA-COMP:9603"/>
        <dbReference type="ChEBI" id="CHEBI:15378"/>
        <dbReference type="ChEBI" id="CHEBI:58405"/>
        <dbReference type="ChEBI" id="CHEBI:60033"/>
        <dbReference type="ChEBI" id="CHEBI:78435"/>
        <dbReference type="EC" id="2.4.99.28"/>
    </reaction>
</comment>
<dbReference type="GO" id="GO:0004180">
    <property type="term" value="F:carboxypeptidase activity"/>
    <property type="evidence" value="ECO:0007669"/>
    <property type="project" value="UniProtKB-KW"/>
</dbReference>
<evidence type="ECO:0000256" key="8">
    <source>
        <dbReference type="ARBA" id="ARBA00049902"/>
    </source>
</evidence>
<dbReference type="Pfam" id="PF00912">
    <property type="entry name" value="Transgly"/>
    <property type="match status" value="1"/>
</dbReference>
<dbReference type="PANTHER" id="PTHR32282:SF15">
    <property type="entry name" value="PENICILLIN-BINDING PROTEIN 1C"/>
    <property type="match status" value="1"/>
</dbReference>
<name>A0A840BJE6_9RHOO</name>
<organism evidence="11 12">
    <name type="scientific">Niveibacterium umoris</name>
    <dbReference type="NCBI Taxonomy" id="1193620"/>
    <lineage>
        <taxon>Bacteria</taxon>
        <taxon>Pseudomonadati</taxon>
        <taxon>Pseudomonadota</taxon>
        <taxon>Betaproteobacteria</taxon>
        <taxon>Rhodocyclales</taxon>
        <taxon>Rhodocyclaceae</taxon>
        <taxon>Niveibacterium</taxon>
    </lineage>
</organism>
<feature type="signal peptide" evidence="9">
    <location>
        <begin position="1"/>
        <end position="19"/>
    </location>
</feature>
<keyword evidence="3" id="KW-0645">Protease</keyword>
<keyword evidence="3" id="KW-0378">Hydrolase</keyword>
<evidence type="ECO:0000256" key="1">
    <source>
        <dbReference type="ARBA" id="ARBA00004752"/>
    </source>
</evidence>
<proteinExistence type="predicted"/>
<dbReference type="EC" id="2.4.99.28" evidence="7"/>
<dbReference type="GO" id="GO:0008955">
    <property type="term" value="F:peptidoglycan glycosyltransferase activity"/>
    <property type="evidence" value="ECO:0007669"/>
    <property type="project" value="UniProtKB-EC"/>
</dbReference>
<feature type="chain" id="PRO_5032810349" description="peptidoglycan glycosyltransferase" evidence="9">
    <location>
        <begin position="20"/>
        <end position="667"/>
    </location>
</feature>
<comment type="caution">
    <text evidence="11">The sequence shown here is derived from an EMBL/GenBank/DDBJ whole genome shotgun (WGS) entry which is preliminary data.</text>
</comment>
<dbReference type="Gene3D" id="1.10.3810.10">
    <property type="entry name" value="Biosynthetic peptidoglycan transglycosylase-like"/>
    <property type="match status" value="1"/>
</dbReference>
<keyword evidence="6" id="KW-0511">Multifunctional enzyme</keyword>
<dbReference type="InterPro" id="IPR036950">
    <property type="entry name" value="PBP_transglycosylase"/>
</dbReference>
<evidence type="ECO:0000256" key="7">
    <source>
        <dbReference type="ARBA" id="ARBA00044770"/>
    </source>
</evidence>
<feature type="domain" description="Glycosyl transferase family 51" evidence="10">
    <location>
        <begin position="54"/>
        <end position="221"/>
    </location>
</feature>
<protein>
    <recommendedName>
        <fullName evidence="7">peptidoglycan glycosyltransferase</fullName>
        <ecNumber evidence="7">2.4.99.28</ecNumber>
    </recommendedName>
</protein>
<dbReference type="InterPro" id="IPR023346">
    <property type="entry name" value="Lysozyme-like_dom_sf"/>
</dbReference>
<sequence>MWVRLGLLALLLCSATARAELPTFEQVRAAYRPSDAVLLDRNGEPLADLRFDPKVRRFEWVPLAQFSPSLREALIAAEDHRFYEHEGVDWRAFIGSLWHNLLHDNKRGGSTLTMQLAGLLDPAIALPNVPGGRRTYAQKWDQGLAAQELEQRWTKAQILEAYLNLAPFRGDLQGVHAASAVMFGKPPSALDRPEALLITALLPSPNGRAERVAKRACARARKMGVGNLCPRVTALSSRLDAPRNRPRYTLAPHLAQRVLHAGGAHVTSTLDSAMQQAATTGLREAVQAAARHVSNAAVIVLDQGDASVRAWVGGIDANTADAVTNVRSQLPALWLPFAAANAIERRSATAASLFATAPVGDAPWKSLRTTLQQPDPGTLAALLTLAELPIERLRQVGVEMPRDSTAPPEANLLQVAQALRPLSSGGTWQAARWLSDGPVVAPRRIWRSDVSFIVADTLADPTQRGQAAELMLPDAGWQALWWMSDVSGERCIAYSAGERVAVAVLVSGEGSGAESPARLAARALREIVKRIGLPASRAPRTPSGLVQGVVAFEPPVEPARREWFLRGTEVGLSAPPANAYAPAHVILQPASGVTRITLRAGEALTLEARDPAGVGHWWAEGELLGEGSQILWAPPAGHYRIELRAADGTPLDQREFDLEYQDSADEK</sequence>
<reference evidence="11 12" key="1">
    <citation type="submission" date="2020-08" db="EMBL/GenBank/DDBJ databases">
        <title>Genomic Encyclopedia of Type Strains, Phase IV (KMG-IV): sequencing the most valuable type-strain genomes for metagenomic binning, comparative biology and taxonomic classification.</title>
        <authorList>
            <person name="Goeker M."/>
        </authorList>
    </citation>
    <scope>NUCLEOTIDE SEQUENCE [LARGE SCALE GENOMIC DNA]</scope>
    <source>
        <strain evidence="11 12">DSM 106739</strain>
    </source>
</reference>
<evidence type="ECO:0000256" key="4">
    <source>
        <dbReference type="ARBA" id="ARBA00022676"/>
    </source>
</evidence>
<dbReference type="PANTHER" id="PTHR32282">
    <property type="entry name" value="BINDING PROTEIN TRANSPEPTIDASE, PUTATIVE-RELATED"/>
    <property type="match status" value="1"/>
</dbReference>
<keyword evidence="2" id="KW-0121">Carboxypeptidase</keyword>
<dbReference type="GO" id="GO:0030288">
    <property type="term" value="C:outer membrane-bounded periplasmic space"/>
    <property type="evidence" value="ECO:0007669"/>
    <property type="project" value="TreeGrafter"/>
</dbReference>
<keyword evidence="9" id="KW-0732">Signal</keyword>
<dbReference type="RefSeq" id="WP_207064427.1">
    <property type="nucleotide sequence ID" value="NZ_BAABLE010000005.1"/>
</dbReference>
<dbReference type="InterPro" id="IPR012338">
    <property type="entry name" value="Beta-lactam/transpept-like"/>
</dbReference>
<dbReference type="InterPro" id="IPR050396">
    <property type="entry name" value="Glycosyltr_51/Transpeptidase"/>
</dbReference>
<evidence type="ECO:0000256" key="6">
    <source>
        <dbReference type="ARBA" id="ARBA00023268"/>
    </source>
</evidence>
<gene>
    <name evidence="11" type="ORF">GGR36_002701</name>
</gene>
<dbReference type="EMBL" id="JACIET010000002">
    <property type="protein sequence ID" value="MBB4013355.1"/>
    <property type="molecule type" value="Genomic_DNA"/>
</dbReference>
<dbReference type="GO" id="GO:0009252">
    <property type="term" value="P:peptidoglycan biosynthetic process"/>
    <property type="evidence" value="ECO:0007669"/>
    <property type="project" value="TreeGrafter"/>
</dbReference>